<dbReference type="OrthoDB" id="9809450at2"/>
<protein>
    <submittedName>
        <fullName evidence="6">ABC transporter ATP-binding protein</fullName>
    </submittedName>
</protein>
<dbReference type="InterPro" id="IPR017871">
    <property type="entry name" value="ABC_transporter-like_CS"/>
</dbReference>
<evidence type="ECO:0000256" key="2">
    <source>
        <dbReference type="ARBA" id="ARBA00022448"/>
    </source>
</evidence>
<keyword evidence="3" id="KW-0547">Nucleotide-binding</keyword>
<evidence type="ECO:0000256" key="3">
    <source>
        <dbReference type="ARBA" id="ARBA00022741"/>
    </source>
</evidence>
<dbReference type="EMBL" id="BEXT01000001">
    <property type="protein sequence ID" value="GBC59184.1"/>
    <property type="molecule type" value="Genomic_DNA"/>
</dbReference>
<dbReference type="InterPro" id="IPR051921">
    <property type="entry name" value="ABC_osmolyte_uptake_ATP-bind"/>
</dbReference>
<accession>A0A401FQB9</accession>
<name>A0A401FQB9_9BACT</name>
<keyword evidence="4 6" id="KW-0067">ATP-binding</keyword>
<feature type="domain" description="ABC transporter" evidence="5">
    <location>
        <begin position="28"/>
        <end position="267"/>
    </location>
</feature>
<dbReference type="GO" id="GO:0015220">
    <property type="term" value="F:choline transmembrane transporter activity"/>
    <property type="evidence" value="ECO:0007669"/>
    <property type="project" value="InterPro"/>
</dbReference>
<dbReference type="InterPro" id="IPR003439">
    <property type="entry name" value="ABC_transporter-like_ATP-bd"/>
</dbReference>
<gene>
    <name evidence="6" type="ORF">DENIS_0120</name>
</gene>
<dbReference type="PANTHER" id="PTHR43869">
    <property type="entry name" value="GLYCINE BETAINE/PROLINE BETAINE TRANSPORT SYSTEM ATP-BINDING PROTEIN PROV"/>
    <property type="match status" value="1"/>
</dbReference>
<dbReference type="GO" id="GO:0006970">
    <property type="term" value="P:response to osmotic stress"/>
    <property type="evidence" value="ECO:0007669"/>
    <property type="project" value="UniProtKB-ARBA"/>
</dbReference>
<dbReference type="Gene3D" id="3.40.50.300">
    <property type="entry name" value="P-loop containing nucleotide triphosphate hydrolases"/>
    <property type="match status" value="1"/>
</dbReference>
<dbReference type="GO" id="GO:0055052">
    <property type="term" value="C:ATP-binding cassette (ABC) transporter complex, substrate-binding subunit-containing"/>
    <property type="evidence" value="ECO:0007669"/>
    <property type="project" value="InterPro"/>
</dbReference>
<dbReference type="RefSeq" id="WP_124326715.1">
    <property type="nucleotide sequence ID" value="NZ_BEXT01000001.1"/>
</dbReference>
<dbReference type="InterPro" id="IPR022473">
    <property type="entry name" value="ABC_trnsptr_Choline_ATP-bd"/>
</dbReference>
<evidence type="ECO:0000259" key="5">
    <source>
        <dbReference type="PROSITE" id="PS50893"/>
    </source>
</evidence>
<organism evidence="6 7">
    <name type="scientific">Desulfonema ishimotonii</name>
    <dbReference type="NCBI Taxonomy" id="45657"/>
    <lineage>
        <taxon>Bacteria</taxon>
        <taxon>Pseudomonadati</taxon>
        <taxon>Thermodesulfobacteriota</taxon>
        <taxon>Desulfobacteria</taxon>
        <taxon>Desulfobacterales</taxon>
        <taxon>Desulfococcaceae</taxon>
        <taxon>Desulfonema</taxon>
    </lineage>
</organism>
<dbReference type="Pfam" id="PF00005">
    <property type="entry name" value="ABC_tran"/>
    <property type="match status" value="1"/>
</dbReference>
<evidence type="ECO:0000313" key="6">
    <source>
        <dbReference type="EMBL" id="GBC59184.1"/>
    </source>
</evidence>
<dbReference type="Proteomes" id="UP000288096">
    <property type="component" value="Unassembled WGS sequence"/>
</dbReference>
<dbReference type="PROSITE" id="PS50893">
    <property type="entry name" value="ABC_TRANSPORTER_2"/>
    <property type="match status" value="1"/>
</dbReference>
<dbReference type="AlphaFoldDB" id="A0A401FQB9"/>
<dbReference type="SUPFAM" id="SSF52540">
    <property type="entry name" value="P-loop containing nucleoside triphosphate hydrolases"/>
    <property type="match status" value="1"/>
</dbReference>
<evidence type="ECO:0000256" key="4">
    <source>
        <dbReference type="ARBA" id="ARBA00022840"/>
    </source>
</evidence>
<reference evidence="7" key="1">
    <citation type="submission" date="2017-11" db="EMBL/GenBank/DDBJ databases">
        <authorList>
            <person name="Watanabe M."/>
            <person name="Kojima H."/>
        </authorList>
    </citation>
    <scope>NUCLEOTIDE SEQUENCE [LARGE SCALE GENOMIC DNA]</scope>
    <source>
        <strain evidence="7">Tokyo 01</strain>
    </source>
</reference>
<dbReference type="FunFam" id="3.40.50.300:FF:000201">
    <property type="entry name" value="Glycine betaine/L-proline ABC transporter ATP-binding protein"/>
    <property type="match status" value="1"/>
</dbReference>
<dbReference type="NCBIfam" id="TIGR03415">
    <property type="entry name" value="ABC_choXWV_ATP"/>
    <property type="match status" value="1"/>
</dbReference>
<keyword evidence="2" id="KW-0813">Transport</keyword>
<dbReference type="InterPro" id="IPR003593">
    <property type="entry name" value="AAA+_ATPase"/>
</dbReference>
<dbReference type="InterPro" id="IPR027417">
    <property type="entry name" value="P-loop_NTPase"/>
</dbReference>
<evidence type="ECO:0000313" key="7">
    <source>
        <dbReference type="Proteomes" id="UP000288096"/>
    </source>
</evidence>
<dbReference type="PROSITE" id="PS00211">
    <property type="entry name" value="ABC_TRANSPORTER_1"/>
    <property type="match status" value="1"/>
</dbReference>
<dbReference type="SMART" id="SM00382">
    <property type="entry name" value="AAA"/>
    <property type="match status" value="1"/>
</dbReference>
<reference evidence="7" key="2">
    <citation type="submission" date="2019-01" db="EMBL/GenBank/DDBJ databases">
        <title>Genome sequence of Desulfonema ishimotonii strain Tokyo 01.</title>
        <authorList>
            <person name="Fukui M."/>
        </authorList>
    </citation>
    <scope>NUCLEOTIDE SEQUENCE [LARGE SCALE GENOMIC DNA]</scope>
    <source>
        <strain evidence="7">Tokyo 01</strain>
    </source>
</reference>
<evidence type="ECO:0000256" key="1">
    <source>
        <dbReference type="ARBA" id="ARBA00005417"/>
    </source>
</evidence>
<keyword evidence="7" id="KW-1185">Reference proteome</keyword>
<comment type="caution">
    <text evidence="6">The sequence shown here is derived from an EMBL/GenBank/DDBJ whole genome shotgun (WGS) entry which is preliminary data.</text>
</comment>
<comment type="similarity">
    <text evidence="1">Belongs to the ABC transporter superfamily.</text>
</comment>
<proteinExistence type="inferred from homology"/>
<dbReference type="GO" id="GO:0005524">
    <property type="term" value="F:ATP binding"/>
    <property type="evidence" value="ECO:0007669"/>
    <property type="project" value="UniProtKB-KW"/>
</dbReference>
<sequence length="395" mass="43394">MIALKFKNVDVIFGPDPDSAVEMLDKGADRDEIFNKTRNVVAVHNASLTVEKGQICVLMGLSGSGKSSLLRCVNGLNKVARGQVLIYQDEETDVASCKRPTLHRLRTEHISMVFQQFALMPWRTVRENVGLGLELSGISGEEREEIITKKLELVRLEEWADKYPNELSGGMQQRVGLARALATDADILLMDEPFSALDPLIREHLQDELLQLQNNLKKTILFVSHDLDEALKLGSLIAIMESGRIIQTGTPEEIVSNPVNDYVRQFVASMNPLKVLSCASLMTPVSDLPSPETENSARILDSDGRILCRLDSEGGVKSVTLDGTEVSLKKFSETLDLKNLPRNILVTADTETPMRAAVEVNHLTGMPMPVMDTTGRLLGVVGASEILSGILHDAQ</sequence>
<dbReference type="GO" id="GO:0016887">
    <property type="term" value="F:ATP hydrolysis activity"/>
    <property type="evidence" value="ECO:0007669"/>
    <property type="project" value="InterPro"/>
</dbReference>
<dbReference type="PANTHER" id="PTHR43869:SF1">
    <property type="entry name" value="GLYCINE BETAINE_PROLINE BETAINE TRANSPORT SYSTEM ATP-BINDING PROTEIN PROV"/>
    <property type="match status" value="1"/>
</dbReference>